<organism evidence="1 2">
    <name type="scientific">Diploptera punctata</name>
    <name type="common">Pacific beetle cockroach</name>
    <dbReference type="NCBI Taxonomy" id="6984"/>
    <lineage>
        <taxon>Eukaryota</taxon>
        <taxon>Metazoa</taxon>
        <taxon>Ecdysozoa</taxon>
        <taxon>Arthropoda</taxon>
        <taxon>Hexapoda</taxon>
        <taxon>Insecta</taxon>
        <taxon>Pterygota</taxon>
        <taxon>Neoptera</taxon>
        <taxon>Polyneoptera</taxon>
        <taxon>Dictyoptera</taxon>
        <taxon>Blattodea</taxon>
        <taxon>Blaberoidea</taxon>
        <taxon>Blaberidae</taxon>
        <taxon>Diplopterinae</taxon>
        <taxon>Diploptera</taxon>
    </lineage>
</organism>
<keyword evidence="2" id="KW-1185">Reference proteome</keyword>
<dbReference type="EMBL" id="JASPKZ010003058">
    <property type="protein sequence ID" value="KAJ9594284.1"/>
    <property type="molecule type" value="Genomic_DNA"/>
</dbReference>
<protein>
    <submittedName>
        <fullName evidence="1">Uncharacterized protein</fullName>
    </submittedName>
</protein>
<accession>A0AAD8ELJ7</accession>
<evidence type="ECO:0000313" key="1">
    <source>
        <dbReference type="EMBL" id="KAJ9594284.1"/>
    </source>
</evidence>
<comment type="caution">
    <text evidence="1">The sequence shown here is derived from an EMBL/GenBank/DDBJ whole genome shotgun (WGS) entry which is preliminary data.</text>
</comment>
<proteinExistence type="predicted"/>
<dbReference type="Proteomes" id="UP001233999">
    <property type="component" value="Unassembled WGS sequence"/>
</dbReference>
<sequence length="67" mass="7394">MFEMNNNVCMFVLVQKANSVMDISGLSNHSSFSSEPFLTLEPPLSESDYSFSLGDGEGLSDLFDFAF</sequence>
<reference evidence="1" key="1">
    <citation type="journal article" date="2023" name="IScience">
        <title>Live-bearing cockroach genome reveals convergent evolutionary mechanisms linked to viviparity in insects and beyond.</title>
        <authorList>
            <person name="Fouks B."/>
            <person name="Harrison M.C."/>
            <person name="Mikhailova A.A."/>
            <person name="Marchal E."/>
            <person name="English S."/>
            <person name="Carruthers M."/>
            <person name="Jennings E.C."/>
            <person name="Chiamaka E.L."/>
            <person name="Frigard R.A."/>
            <person name="Pippel M."/>
            <person name="Attardo G.M."/>
            <person name="Benoit J.B."/>
            <person name="Bornberg-Bauer E."/>
            <person name="Tobe S.S."/>
        </authorList>
    </citation>
    <scope>NUCLEOTIDE SEQUENCE</scope>
    <source>
        <strain evidence="1">Stay&amp;Tobe</strain>
    </source>
</reference>
<dbReference type="AlphaFoldDB" id="A0AAD8ELJ7"/>
<reference evidence="1" key="2">
    <citation type="submission" date="2023-05" db="EMBL/GenBank/DDBJ databases">
        <authorList>
            <person name="Fouks B."/>
        </authorList>
    </citation>
    <scope>NUCLEOTIDE SEQUENCE</scope>
    <source>
        <strain evidence="1">Stay&amp;Tobe</strain>
        <tissue evidence="1">Testes</tissue>
    </source>
</reference>
<name>A0AAD8ELJ7_DIPPU</name>
<gene>
    <name evidence="1" type="ORF">L9F63_014289</name>
</gene>
<evidence type="ECO:0000313" key="2">
    <source>
        <dbReference type="Proteomes" id="UP001233999"/>
    </source>
</evidence>